<feature type="region of interest" description="Disordered" evidence="1">
    <location>
        <begin position="136"/>
        <end position="170"/>
    </location>
</feature>
<keyword evidence="3" id="KW-1185">Reference proteome</keyword>
<proteinExistence type="predicted"/>
<evidence type="ECO:0000313" key="3">
    <source>
        <dbReference type="Proteomes" id="UP000032142"/>
    </source>
</evidence>
<dbReference type="EMBL" id="JRRC01371283">
    <property type="protein sequence ID" value="KHG03617.1"/>
    <property type="molecule type" value="Genomic_DNA"/>
</dbReference>
<comment type="caution">
    <text evidence="2">The sequence shown here is derived from an EMBL/GenBank/DDBJ whole genome shotgun (WGS) entry which is preliminary data.</text>
</comment>
<evidence type="ECO:0000313" key="2">
    <source>
        <dbReference type="EMBL" id="KHG03617.1"/>
    </source>
</evidence>
<accession>A0A0B0MTA9</accession>
<name>A0A0B0MTA9_GOSAR</name>
<dbReference type="Proteomes" id="UP000032142">
    <property type="component" value="Unassembled WGS sequence"/>
</dbReference>
<organism evidence="2 3">
    <name type="scientific">Gossypium arboreum</name>
    <name type="common">Tree cotton</name>
    <name type="synonym">Gossypium nanking</name>
    <dbReference type="NCBI Taxonomy" id="29729"/>
    <lineage>
        <taxon>Eukaryota</taxon>
        <taxon>Viridiplantae</taxon>
        <taxon>Streptophyta</taxon>
        <taxon>Embryophyta</taxon>
        <taxon>Tracheophyta</taxon>
        <taxon>Spermatophyta</taxon>
        <taxon>Magnoliopsida</taxon>
        <taxon>eudicotyledons</taxon>
        <taxon>Gunneridae</taxon>
        <taxon>Pentapetalae</taxon>
        <taxon>rosids</taxon>
        <taxon>malvids</taxon>
        <taxon>Malvales</taxon>
        <taxon>Malvaceae</taxon>
        <taxon>Malvoideae</taxon>
        <taxon>Gossypium</taxon>
    </lineage>
</organism>
<protein>
    <submittedName>
        <fullName evidence="2">Uncharacterized protein</fullName>
    </submittedName>
</protein>
<evidence type="ECO:0000256" key="1">
    <source>
        <dbReference type="SAM" id="MobiDB-lite"/>
    </source>
</evidence>
<sequence length="208" mass="24110">MHLAECAYGEDDPGISRGKAFLWCPSSAFQELLERESTGVVSITNVYYLWRIETGHIFDLAYFIAFAFRYQTDHHRKGPIYLGPYVTHLARHFGLLNTPEQSSTLTLVGQMPPQDISSMIHIRMIELRRRVDPPQNRLFQSDVEHDPEDFTDDVPPYHEDPPQSLYSSHRSVHSAASSRGVYYEEFMSFRQYCSELFDRHDATSQQIC</sequence>
<dbReference type="AlphaFoldDB" id="A0A0B0MTA9"/>
<reference evidence="3" key="1">
    <citation type="submission" date="2014-09" db="EMBL/GenBank/DDBJ databases">
        <authorList>
            <person name="Mudge J."/>
            <person name="Ramaraj T."/>
            <person name="Lindquist I.E."/>
            <person name="Bharti A.K."/>
            <person name="Sundararajan A."/>
            <person name="Cameron C.T."/>
            <person name="Woodward J.E."/>
            <person name="May G.D."/>
            <person name="Brubaker C."/>
            <person name="Broadhvest J."/>
            <person name="Wilkins T.A."/>
        </authorList>
    </citation>
    <scope>NUCLEOTIDE SEQUENCE</scope>
    <source>
        <strain evidence="3">cv. AKA8401</strain>
    </source>
</reference>
<gene>
    <name evidence="2" type="ORF">F383_27746</name>
</gene>